<proteinExistence type="predicted"/>
<evidence type="ECO:0000313" key="10">
    <source>
        <dbReference type="Proteomes" id="UP000264800"/>
    </source>
</evidence>
<evidence type="ECO:0000256" key="4">
    <source>
        <dbReference type="PROSITE-ProRule" id="PRU00024"/>
    </source>
</evidence>
<reference evidence="9" key="2">
    <citation type="submission" date="2025-09" db="UniProtKB">
        <authorList>
            <consortium name="Ensembl"/>
        </authorList>
    </citation>
    <scope>IDENTIFICATION</scope>
</reference>
<keyword evidence="3" id="KW-0862">Zinc</keyword>
<dbReference type="Ensembl" id="ENSKMAT00000007123.1">
    <property type="protein sequence ID" value="ENSKMAP00000007008.1"/>
    <property type="gene ID" value="ENSKMAG00000005282.1"/>
</dbReference>
<dbReference type="Pfam" id="PF00622">
    <property type="entry name" value="SPRY"/>
    <property type="match status" value="1"/>
</dbReference>
<dbReference type="SMART" id="SM00336">
    <property type="entry name" value="BBOX"/>
    <property type="match status" value="1"/>
</dbReference>
<dbReference type="SUPFAM" id="SSF57850">
    <property type="entry name" value="RING/U-box"/>
    <property type="match status" value="1"/>
</dbReference>
<dbReference type="InterPro" id="IPR017907">
    <property type="entry name" value="Znf_RING_CS"/>
</dbReference>
<dbReference type="GeneTree" id="ENSGT00970000193381"/>
<dbReference type="Gene3D" id="3.30.40.10">
    <property type="entry name" value="Zinc/RING finger domain, C3HC4 (zinc finger)"/>
    <property type="match status" value="1"/>
</dbReference>
<evidence type="ECO:0000256" key="3">
    <source>
        <dbReference type="ARBA" id="ARBA00022833"/>
    </source>
</evidence>
<organism evidence="9 10">
    <name type="scientific">Kryptolebias marmoratus</name>
    <name type="common">Mangrove killifish</name>
    <name type="synonym">Rivulus marmoratus</name>
    <dbReference type="NCBI Taxonomy" id="37003"/>
    <lineage>
        <taxon>Eukaryota</taxon>
        <taxon>Metazoa</taxon>
        <taxon>Chordata</taxon>
        <taxon>Craniata</taxon>
        <taxon>Vertebrata</taxon>
        <taxon>Euteleostomi</taxon>
        <taxon>Actinopterygii</taxon>
        <taxon>Neopterygii</taxon>
        <taxon>Teleostei</taxon>
        <taxon>Neoteleostei</taxon>
        <taxon>Acanthomorphata</taxon>
        <taxon>Ovalentaria</taxon>
        <taxon>Atherinomorphae</taxon>
        <taxon>Cyprinodontiformes</taxon>
        <taxon>Rivulidae</taxon>
        <taxon>Kryptolebias</taxon>
    </lineage>
</organism>
<dbReference type="InterPro" id="IPR003879">
    <property type="entry name" value="Butyrophylin_SPRY"/>
</dbReference>
<dbReference type="InterPro" id="IPR043136">
    <property type="entry name" value="B30.2/SPRY_sf"/>
</dbReference>
<name>A0A3Q2ZT02_KRYMA</name>
<dbReference type="CDD" id="cd12893">
    <property type="entry name" value="SPRY_PRY_TRIM35"/>
    <property type="match status" value="1"/>
</dbReference>
<dbReference type="InterPro" id="IPR027370">
    <property type="entry name" value="Znf-RING_euk"/>
</dbReference>
<feature type="domain" description="RING-type" evidence="6">
    <location>
        <begin position="18"/>
        <end position="58"/>
    </location>
</feature>
<sequence>LPAGPEAGRPAASDDLCCPICRDIYSDPVILSCSHSYCKRCLHDWWDGKTLLECPVCKKRLRTKNPPCNLPESFCSLHAERFEFFCEDHQEPVCLICKLSDAHSGHKFRPIDAGQLKTELRKLLRPLQEKLKLLSAVKEDCEGTAKHNEIQAQQAEGCIKEQFKRLYRFLHKEEELRINALREEKRKKSQLLREKIDAVSRQIAVLSNTIQDTEEIIKLEDASFLLDFGSASNKLQHHPLPDNPQPPSGALIDVAKHLGNLTFNIWTKMKHLVSYTPVVLDPNSANEELIVSSDLTTVRCGQKQNVPDNPERFDCFRIVLGSEGFHSDSHSWDVDVGDSTDWFVGVASESVRRKGKHPSSLWRIGCVDGKYIARSQSDPSTALSPIKKLQKIRVYLDCSRGKLLFFDLDTNTHLHTFTHTFTEKLFPYFNTVSLSPMKLTLKGTE</sequence>
<evidence type="ECO:0000259" key="7">
    <source>
        <dbReference type="PROSITE" id="PS50119"/>
    </source>
</evidence>
<evidence type="ECO:0000313" key="9">
    <source>
        <dbReference type="Ensembl" id="ENSKMAP00000007008.1"/>
    </source>
</evidence>
<dbReference type="PROSITE" id="PS00518">
    <property type="entry name" value="ZF_RING_1"/>
    <property type="match status" value="1"/>
</dbReference>
<dbReference type="SUPFAM" id="SSF57845">
    <property type="entry name" value="B-box zinc-binding domain"/>
    <property type="match status" value="1"/>
</dbReference>
<reference evidence="9" key="1">
    <citation type="submission" date="2025-08" db="UniProtKB">
        <authorList>
            <consortium name="Ensembl"/>
        </authorList>
    </citation>
    <scope>IDENTIFICATION</scope>
</reference>
<dbReference type="PROSITE" id="PS50119">
    <property type="entry name" value="ZF_BBOX"/>
    <property type="match status" value="1"/>
</dbReference>
<dbReference type="Gene3D" id="2.60.120.920">
    <property type="match status" value="1"/>
</dbReference>
<dbReference type="Proteomes" id="UP000264800">
    <property type="component" value="Unplaced"/>
</dbReference>
<keyword evidence="2 4" id="KW-0863">Zinc-finger</keyword>
<evidence type="ECO:0000259" key="8">
    <source>
        <dbReference type="PROSITE" id="PS50188"/>
    </source>
</evidence>
<protein>
    <submittedName>
        <fullName evidence="9">Uncharacterized protein</fullName>
    </submittedName>
</protein>
<dbReference type="Pfam" id="PF13445">
    <property type="entry name" value="zf-RING_UBOX"/>
    <property type="match status" value="1"/>
</dbReference>
<feature type="domain" description="B box-type" evidence="7">
    <location>
        <begin position="70"/>
        <end position="111"/>
    </location>
</feature>
<dbReference type="InterPro" id="IPR001841">
    <property type="entry name" value="Znf_RING"/>
</dbReference>
<keyword evidence="1" id="KW-0479">Metal-binding</keyword>
<evidence type="ECO:0000256" key="2">
    <source>
        <dbReference type="ARBA" id="ARBA00022771"/>
    </source>
</evidence>
<dbReference type="Gene3D" id="3.30.160.60">
    <property type="entry name" value="Classic Zinc Finger"/>
    <property type="match status" value="1"/>
</dbReference>
<evidence type="ECO:0000256" key="5">
    <source>
        <dbReference type="SAM" id="Coils"/>
    </source>
</evidence>
<evidence type="ECO:0000256" key="1">
    <source>
        <dbReference type="ARBA" id="ARBA00022723"/>
    </source>
</evidence>
<dbReference type="SUPFAM" id="SSF49899">
    <property type="entry name" value="Concanavalin A-like lectins/glucanases"/>
    <property type="match status" value="1"/>
</dbReference>
<dbReference type="SMART" id="SM00184">
    <property type="entry name" value="RING"/>
    <property type="match status" value="1"/>
</dbReference>
<dbReference type="InterPro" id="IPR001870">
    <property type="entry name" value="B30.2/SPRY"/>
</dbReference>
<dbReference type="OMA" id="ENTEWFV"/>
<dbReference type="InterPro" id="IPR050143">
    <property type="entry name" value="TRIM/RBCC"/>
</dbReference>
<keyword evidence="5" id="KW-0175">Coiled coil</keyword>
<dbReference type="InterPro" id="IPR013083">
    <property type="entry name" value="Znf_RING/FYVE/PHD"/>
</dbReference>
<dbReference type="SMART" id="SM00449">
    <property type="entry name" value="SPRY"/>
    <property type="match status" value="1"/>
</dbReference>
<feature type="coiled-coil region" evidence="5">
    <location>
        <begin position="171"/>
        <end position="216"/>
    </location>
</feature>
<dbReference type="PROSITE" id="PS50188">
    <property type="entry name" value="B302_SPRY"/>
    <property type="match status" value="1"/>
</dbReference>
<evidence type="ECO:0000259" key="6">
    <source>
        <dbReference type="PROSITE" id="PS50089"/>
    </source>
</evidence>
<keyword evidence="10" id="KW-1185">Reference proteome</keyword>
<accession>A0A3Q2ZT02</accession>
<dbReference type="PANTHER" id="PTHR24103">
    <property type="entry name" value="E3 UBIQUITIN-PROTEIN LIGASE TRIM"/>
    <property type="match status" value="1"/>
</dbReference>
<dbReference type="InterPro" id="IPR000315">
    <property type="entry name" value="Znf_B-box"/>
</dbReference>
<dbReference type="Pfam" id="PF00643">
    <property type="entry name" value="zf-B_box"/>
    <property type="match status" value="1"/>
</dbReference>
<dbReference type="GO" id="GO:0008270">
    <property type="term" value="F:zinc ion binding"/>
    <property type="evidence" value="ECO:0007669"/>
    <property type="project" value="UniProtKB-KW"/>
</dbReference>
<dbReference type="SMART" id="SM00589">
    <property type="entry name" value="PRY"/>
    <property type="match status" value="1"/>
</dbReference>
<dbReference type="InterPro" id="IPR006574">
    <property type="entry name" value="PRY"/>
</dbReference>
<dbReference type="InterPro" id="IPR013320">
    <property type="entry name" value="ConA-like_dom_sf"/>
</dbReference>
<dbReference type="Pfam" id="PF13765">
    <property type="entry name" value="PRY"/>
    <property type="match status" value="1"/>
</dbReference>
<dbReference type="InterPro" id="IPR003877">
    <property type="entry name" value="SPRY_dom"/>
</dbReference>
<dbReference type="AlphaFoldDB" id="A0A3Q2ZT02"/>
<feature type="domain" description="B30.2/SPRY" evidence="8">
    <location>
        <begin position="258"/>
        <end position="445"/>
    </location>
</feature>
<dbReference type="PROSITE" id="PS50089">
    <property type="entry name" value="ZF_RING_2"/>
    <property type="match status" value="1"/>
</dbReference>
<dbReference type="PRINTS" id="PR01407">
    <property type="entry name" value="BUTYPHLNCDUF"/>
</dbReference>